<dbReference type="GO" id="GO:0003677">
    <property type="term" value="F:DNA binding"/>
    <property type="evidence" value="ECO:0007669"/>
    <property type="project" value="InterPro"/>
</dbReference>
<dbReference type="InterPro" id="IPR036388">
    <property type="entry name" value="WH-like_DNA-bd_sf"/>
</dbReference>
<organism evidence="7 8">
    <name type="scientific">Candidatus Kerfeldbacteria bacterium CG08_land_8_20_14_0_20_42_7</name>
    <dbReference type="NCBI Taxonomy" id="2014245"/>
    <lineage>
        <taxon>Bacteria</taxon>
        <taxon>Candidatus Kerfeldiibacteriota</taxon>
    </lineage>
</organism>
<dbReference type="Pfam" id="PF08220">
    <property type="entry name" value="HTH_DeoR"/>
    <property type="match status" value="1"/>
</dbReference>
<dbReference type="InterPro" id="IPR036390">
    <property type="entry name" value="WH_DNA-bd_sf"/>
</dbReference>
<evidence type="ECO:0000259" key="5">
    <source>
        <dbReference type="Pfam" id="PF01628"/>
    </source>
</evidence>
<proteinExistence type="predicted"/>
<keyword evidence="3" id="KW-0346">Stress response</keyword>
<dbReference type="InterPro" id="IPR002571">
    <property type="entry name" value="HrcA"/>
</dbReference>
<dbReference type="PANTHER" id="PTHR34824">
    <property type="entry name" value="HEAT-INDUCIBLE TRANSCRIPTION REPRESSOR HRCA"/>
    <property type="match status" value="1"/>
</dbReference>
<evidence type="ECO:0000256" key="3">
    <source>
        <dbReference type="ARBA" id="ARBA00023016"/>
    </source>
</evidence>
<evidence type="ECO:0000259" key="6">
    <source>
        <dbReference type="Pfam" id="PF08220"/>
    </source>
</evidence>
<feature type="domain" description="HTH deoR-type" evidence="6">
    <location>
        <begin position="38"/>
        <end position="62"/>
    </location>
</feature>
<reference evidence="8" key="1">
    <citation type="submission" date="2017-09" db="EMBL/GenBank/DDBJ databases">
        <title>Depth-based differentiation of microbial function through sediment-hosted aquifers and enrichment of novel symbionts in the deep terrestrial subsurface.</title>
        <authorList>
            <person name="Probst A.J."/>
            <person name="Ladd B."/>
            <person name="Jarett J.K."/>
            <person name="Geller-Mcgrath D.E."/>
            <person name="Sieber C.M.K."/>
            <person name="Emerson J.B."/>
            <person name="Anantharaman K."/>
            <person name="Thomas B.C."/>
            <person name="Malmstrom R."/>
            <person name="Stieglmeier M."/>
            <person name="Klingl A."/>
            <person name="Woyke T."/>
            <person name="Ryan C.M."/>
            <person name="Banfield J.F."/>
        </authorList>
    </citation>
    <scope>NUCLEOTIDE SEQUENCE [LARGE SCALE GENOMIC DNA]</scope>
</reference>
<dbReference type="GO" id="GO:0045892">
    <property type="term" value="P:negative regulation of DNA-templated transcription"/>
    <property type="evidence" value="ECO:0007669"/>
    <property type="project" value="TreeGrafter"/>
</dbReference>
<evidence type="ECO:0008006" key="9">
    <source>
        <dbReference type="Google" id="ProtNLM"/>
    </source>
</evidence>
<evidence type="ECO:0000256" key="4">
    <source>
        <dbReference type="ARBA" id="ARBA00023163"/>
    </source>
</evidence>
<dbReference type="InterPro" id="IPR021153">
    <property type="entry name" value="HrcA_C"/>
</dbReference>
<name>A0A2H0YRR3_9BACT</name>
<dbReference type="Gene3D" id="1.10.10.10">
    <property type="entry name" value="Winged helix-like DNA-binding domain superfamily/Winged helix DNA-binding domain"/>
    <property type="match status" value="1"/>
</dbReference>
<feature type="domain" description="Heat-inducible transcription repressor HrcA C-terminal" evidence="5">
    <location>
        <begin position="85"/>
        <end position="218"/>
    </location>
</feature>
<dbReference type="SUPFAM" id="SSF55781">
    <property type="entry name" value="GAF domain-like"/>
    <property type="match status" value="1"/>
</dbReference>
<dbReference type="Gene3D" id="3.30.450.40">
    <property type="match status" value="1"/>
</dbReference>
<evidence type="ECO:0000313" key="8">
    <source>
        <dbReference type="Proteomes" id="UP000228711"/>
    </source>
</evidence>
<dbReference type="EMBL" id="PEXV01000141">
    <property type="protein sequence ID" value="PIS41195.1"/>
    <property type="molecule type" value="Genomic_DNA"/>
</dbReference>
<dbReference type="GO" id="GO:0003700">
    <property type="term" value="F:DNA-binding transcription factor activity"/>
    <property type="evidence" value="ECO:0007669"/>
    <property type="project" value="InterPro"/>
</dbReference>
<dbReference type="InterPro" id="IPR001034">
    <property type="entry name" value="DeoR_HTH"/>
</dbReference>
<keyword evidence="4" id="KW-0804">Transcription</keyword>
<dbReference type="PANTHER" id="PTHR34824:SF1">
    <property type="entry name" value="HEAT-INDUCIBLE TRANSCRIPTION REPRESSOR HRCA"/>
    <property type="match status" value="1"/>
</dbReference>
<protein>
    <recommendedName>
        <fullName evidence="9">Heat-inducible transcription repressor HrcA C-terminal domain-containing protein</fullName>
    </recommendedName>
</protein>
<sequence>MLEPRKKQLFSSLIAEHIRSAAPVGSRVLAENPDIRKSSATVRNDLVELEEKGLITHPHTSAGRIPTAKGWKYYIEELMQEQQPAHKAQEQLARIASDKKLEVQDMLKSVARTLAELSENASIVAFSRNDVYYTGLSNIFSKPEFSELELVRNMSEVIDHLDEVVEKLFQSVKPGTHVLVGQENPFGADCGAVIHKTQAEGRERMFGILGPMRMNYAESRGLVTYTAKLLTN</sequence>
<dbReference type="AlphaFoldDB" id="A0A2H0YRR3"/>
<comment type="caution">
    <text evidence="7">The sequence shown here is derived from an EMBL/GenBank/DDBJ whole genome shotgun (WGS) entry which is preliminary data.</text>
</comment>
<evidence type="ECO:0000256" key="2">
    <source>
        <dbReference type="ARBA" id="ARBA00023015"/>
    </source>
</evidence>
<dbReference type="Pfam" id="PF01628">
    <property type="entry name" value="HrcA"/>
    <property type="match status" value="1"/>
</dbReference>
<keyword evidence="2" id="KW-0805">Transcription regulation</keyword>
<dbReference type="SUPFAM" id="SSF46785">
    <property type="entry name" value="Winged helix' DNA-binding domain"/>
    <property type="match status" value="1"/>
</dbReference>
<keyword evidence="1" id="KW-0678">Repressor</keyword>
<evidence type="ECO:0000256" key="1">
    <source>
        <dbReference type="ARBA" id="ARBA00022491"/>
    </source>
</evidence>
<evidence type="ECO:0000313" key="7">
    <source>
        <dbReference type="EMBL" id="PIS41195.1"/>
    </source>
</evidence>
<dbReference type="Proteomes" id="UP000228711">
    <property type="component" value="Unassembled WGS sequence"/>
</dbReference>
<dbReference type="InterPro" id="IPR029016">
    <property type="entry name" value="GAF-like_dom_sf"/>
</dbReference>
<gene>
    <name evidence="7" type="ORF">COT25_04415</name>
</gene>
<accession>A0A2H0YRR3</accession>